<dbReference type="InterPro" id="IPR000409">
    <property type="entry name" value="BEACH_dom"/>
</dbReference>
<dbReference type="Pfam" id="PF13385">
    <property type="entry name" value="Laminin_G_3"/>
    <property type="match status" value="1"/>
</dbReference>
<evidence type="ECO:0000256" key="2">
    <source>
        <dbReference type="ARBA" id="ARBA00022737"/>
    </source>
</evidence>
<dbReference type="Pfam" id="PF20426">
    <property type="entry name" value="NBCH_WD40"/>
    <property type="match status" value="1"/>
</dbReference>
<dbReference type="PROSITE" id="PS50082">
    <property type="entry name" value="WD_REPEATS_2"/>
    <property type="match status" value="1"/>
</dbReference>
<dbReference type="InterPro" id="IPR011993">
    <property type="entry name" value="PH-like_dom_sf"/>
</dbReference>
<dbReference type="PANTHER" id="PTHR13743">
    <property type="entry name" value="BEIGE/BEACH-RELATED"/>
    <property type="match status" value="1"/>
</dbReference>
<dbReference type="Gene3D" id="1.10.1540.10">
    <property type="entry name" value="BEACH domain"/>
    <property type="match status" value="1"/>
</dbReference>
<dbReference type="InterPro" id="IPR031570">
    <property type="entry name" value="NBEA/BDCP_DUF4704"/>
</dbReference>
<sequence>MNIVKGVADLIRRTSGVQDVDSLSGSQSQRFSPPGSRIRFSEGGDEAVLNILWARYQKAADKVEKRRLLHVFLKQFLVVYKNWEPVNSGQIPEAASTTIQPAEFDDVVIGCFAGHPAEVILVLTEEITQLTAMVVELNSSTVRSADFCGHSTILNIISEGIPLLDALLIVTRSLHNCIVLGYYGGIPKLTALMKGVVVQLKTISGALSADEKLSNFTVEKTGLLQQILVYVVSIISTFIDLNSTVNEKCQLYSNAIGFVLGGGASPADSSSSSKVPSSDVLLHWHQKAVVSVMEAGGLNWVVELLRVIRRLSMKEQWTDSSLLYLSLRILHSTLSQNPRGQGHFKSIGGLEVLLDGLGIPSNNGLILKTSACAADKRFENPLLKIFQLHVLSLEVLREAVFGNNNNLQFLCDNGRVQKFASSFCSPAFMFQEYKQQTKDLPGQQGSQMPAVDYGSGNTVKNCVAESSVALPANGSYSQVWCDYVLKLTGVFCSFLPSSEYIKSDDVDLSTGRIAMPISSYGEFSIRWVMRVLQTVFPCIKACSNQNELSSHLRVFVTTLQHCVLDAFRKILVSSPVSLQIFRQEGIWELIFSENFFYFGPAPEDLSGECCTHVESQRKNEMLSSSSDISSQAIVCGIEVLQMEVISFVEFVATSNGSAVNLPELSALLDALEQTACNPEVSSALAKSLLRILQLSVEKTIASFKAVNAFPRVLKVACIQAQESRRSSNIIPSVDSNVGEVVPCHQRSNSHETTQRWIKCMETSMELYMKLLSTAEDARSLVMHSSECIGRLFDLFWEEGLRNKVLNHILELMKIVPSSEEDQRAKLQLCSKYLETFTQIKEREKNFAELSINLLAGMQDMLQIDPLSYQTLFREGECFLHVVSLLNGNLDDANGEKLVLNVLQTLTCLLASNDTSKATFRGLVGKGYQTIQSLLLEFCQSRSSEGLLNVLLDMLVDGKFDMKASPKIKNEDVIILYLSVLQKSSDSLQYSGLDVFLQLMRDSISNRASCVRAGMLDFLLDWFSQEGNGSVILKIAQLIQVVGGHSTSGKDIRKIFALLRSEKIGNQHQYCSLLLSSVLSMLKEKGPTAFFDLNGNDSGIMIKTPVQWPLNKGFSFSCWLRVENFPRSGTMGLFNFLTENGRGCMAALAKDKLLYESINLKRHSVQLQLKIVTKKWHLLCITHSIGRAFSGGSLLRCYIDGDLVSSERCRYAKVNDLLTRCKIGAKFDAPLPDDDLSPESVRDSHPFLGQVGPVYLFNDAISSEQVQGICSLGPSYMYSFLDNEAPSSNDTKLGGVLDVKDGLASKIIFGLNAQASDGRTLFNVSPMLDHASDKNPFKATMMVGTQQCSRRLLQQIIYCVGGVSVFFPLIAQSEKYENEESEQFEDTLPIPITRERVTADVIELIASVLDENVANQQQMHLLSGFSILGLLLQSVPPQQLNLETLSALKHLFNVVASCGLAELLTKDAISSIFLNPLIWLYTDYKVQRELYMFLIQQFDNDPRLLKSLCGLPRVIDIIRQFYWDYPKTRFAIGNMPLIHPITKQVLGERPSNDEIRKIRLLLLSLGEMSLRQKIAVVDIRALIAFFETSQDMTCIEDVLHMVIRALSQKPLLADFLEQVNLIGGCHIFANLLQREYEPIRLLSLQLLGRLLVDLPSEKKGPRFFNLAVGRSRFLLDGHKKISMRMQPIFSAMSDRLFRFPQTDNLCATLFDVLLGGASPKQVLQKQNQVEKQRSKGHISHFLLPQILVLIFRFLSGCEDAASRIKIIRDLLDLLDSDPSNVEAFMDFGWNAWLTACVKLGVFKNYKVTPEEQNDNEKTEQDLVRNLFCVVLCYYVYSVKGGWQQLEETVTFLLMQCEHGGVSFRYLLRDIYKDLITRLMELSSEENIVMSQPCRDNTLYLLRLIDEMLMSEMDQSFPFPSSSSDFSLDSLELEHHKDYGSALFEVLQGEADSQILRTPGSCKQPVNIEDGNVNDKWWDLYDSLWIIISEMNGKGPSKLPKSSPTAGPSFGQRARGLVESLNIPAAEVAAVVVSGGIGSALGSKPNKNIDKAMLLRGERCPRIIFRLVILYLCKSSLERASRCVQQVIPLLPFLLAADDEQSKSRLQLFIWALLVVRSQFGMLDDGARFHVISHLIRETVNFGKSMLASSIMGREESLDSGSNIKETGSIHNLIQQDRVLAAVAEESKYIKSLDTDRRRQLHELHSRMDENSSAESNNRKAFEDEIQSTLISILALDDSRRAAFQLTHDEEQQNVAEKWIHMFRALIDERGPWSANPFPNSAVRHWKLDKIEDTWRRRPKLRQNYHFDEKLCQPSSSVSSVEVPPPVNESKSGFVGHIPEQMKRFLLKGVWKITDEGSSEPNETDTELSGQKPSIHKDTSDSQCSELAKDTGDWMQERKDSSSSSHETETSEVLTSVPCVLVSPKRKLAGHLAVMKNVLHFFGEFLVEGTGGSSIFRNFPASSNYDLIKPDQKQKSIKQPICFGLDSEKGTMIDKLELMSENILKRKQLKNIKRHRRWNMGKIKSVCWTRYLLCYTAIEIFFSDSAAPIFLNFASQKDAKDIGTLIVATRNEYLFPKGSGRDKSGTISFVDRRVALEMAEAARESWRRRDMTNFEYLMILNTLAGRSYNDLTQYPVFPWVLADYSSEVLDFNKSSTFRDLSKPVGALDLKRFEVFEDRFRSFTDPDIPSFYYGSHYSSMGIVLYYLLRLEPFTSLHRNLQGGKFDHADRLFQSIESTYQNCLSNTSDVKELIPEFFYLPEFLINSNSYHLGVKQDGEPIGDVCLPPWAKGSPEEFVNKNREALESEYVSSNLHHWIDLVFGYKQRGKPAVEAANIFYYLTYEGAVDLDTMEDDLQRSAIEDQIANFGQTPIQIFRKKHPRRGPPIPIAHPLRFAPGSINMTSIVSSASQSRASSLYIRTVDSNIVLVNQGLTLSVKMWLTSSLQSGGNFTFSGSQDPSFGIGSDILSPRKIGSPSAENVELGPQCFATMQTASENFLISCGNWENSFQVISLNDGRMVQSIRQHRDVVSCVAVTSDGSFLATGSYDTTIMVWEVFRGRTQEKRPRNTQTELPRKDYVIVETPFRILCGHDDIITCLYISVELDIVISGSKDGTCVFHTLQNGRYVRSLRHPSGCALSKLAASRHGRIVFYADDDLSLHLYSINGKHLASSESNGRLNCVELSGCGEFLVCAGDHGQIVVRSMNSLEIIKKYNGAGKIITSLTVTPEECFLAGTKDGTLLVYSIENPQHRKGSLPRNSKSKPS</sequence>
<dbReference type="InterPro" id="IPR050865">
    <property type="entry name" value="BEACH_Domain"/>
</dbReference>
<dbReference type="Pfam" id="PF15787">
    <property type="entry name" value="DUF4704"/>
    <property type="match status" value="1"/>
</dbReference>
<evidence type="ECO:0000313" key="7">
    <source>
        <dbReference type="EMBL" id="KAK9930202.1"/>
    </source>
</evidence>
<organism evidence="7 8">
    <name type="scientific">Rubus argutus</name>
    <name type="common">Southern blackberry</name>
    <dbReference type="NCBI Taxonomy" id="59490"/>
    <lineage>
        <taxon>Eukaryota</taxon>
        <taxon>Viridiplantae</taxon>
        <taxon>Streptophyta</taxon>
        <taxon>Embryophyta</taxon>
        <taxon>Tracheophyta</taxon>
        <taxon>Spermatophyta</taxon>
        <taxon>Magnoliopsida</taxon>
        <taxon>eudicotyledons</taxon>
        <taxon>Gunneridae</taxon>
        <taxon>Pentapetalae</taxon>
        <taxon>rosids</taxon>
        <taxon>fabids</taxon>
        <taxon>Rosales</taxon>
        <taxon>Rosaceae</taxon>
        <taxon>Rosoideae</taxon>
        <taxon>Rosoideae incertae sedis</taxon>
        <taxon>Rubus</taxon>
    </lineage>
</organism>
<dbReference type="PANTHER" id="PTHR13743:SF112">
    <property type="entry name" value="BEACH DOMAIN-CONTAINING PROTEIN"/>
    <property type="match status" value="1"/>
</dbReference>
<feature type="domain" description="BEACH-type PH" evidence="6">
    <location>
        <begin position="2406"/>
        <end position="2565"/>
    </location>
</feature>
<dbReference type="InterPro" id="IPR019775">
    <property type="entry name" value="WD40_repeat_CS"/>
</dbReference>
<keyword evidence="1 3" id="KW-0853">WD repeat</keyword>
<comment type="caution">
    <text evidence="7">The sequence shown here is derived from an EMBL/GenBank/DDBJ whole genome shotgun (WGS) entry which is preliminary data.</text>
</comment>
<dbReference type="InterPro" id="IPR016024">
    <property type="entry name" value="ARM-type_fold"/>
</dbReference>
<dbReference type="PROSITE" id="PS50197">
    <property type="entry name" value="BEACH"/>
    <property type="match status" value="1"/>
</dbReference>
<evidence type="ECO:0000313" key="8">
    <source>
        <dbReference type="Proteomes" id="UP001457282"/>
    </source>
</evidence>
<dbReference type="Proteomes" id="UP001457282">
    <property type="component" value="Unassembled WGS sequence"/>
</dbReference>
<dbReference type="SMART" id="SM00320">
    <property type="entry name" value="WD40"/>
    <property type="match status" value="5"/>
</dbReference>
<dbReference type="PROSITE" id="PS51783">
    <property type="entry name" value="PH_BEACH"/>
    <property type="match status" value="1"/>
</dbReference>
<dbReference type="CDD" id="cd06071">
    <property type="entry name" value="Beach"/>
    <property type="match status" value="1"/>
</dbReference>
<evidence type="ECO:0000259" key="5">
    <source>
        <dbReference type="PROSITE" id="PS50197"/>
    </source>
</evidence>
<dbReference type="InterPro" id="IPR001680">
    <property type="entry name" value="WD40_rpt"/>
</dbReference>
<dbReference type="Pfam" id="PF20425">
    <property type="entry name" value="Neurobeachin"/>
    <property type="match status" value="1"/>
</dbReference>
<dbReference type="InterPro" id="IPR015943">
    <property type="entry name" value="WD40/YVTN_repeat-like_dom_sf"/>
</dbReference>
<protein>
    <submittedName>
        <fullName evidence="7">Uncharacterized protein</fullName>
    </submittedName>
</protein>
<dbReference type="InterPro" id="IPR036322">
    <property type="entry name" value="WD40_repeat_dom_sf"/>
</dbReference>
<feature type="repeat" description="WD" evidence="3">
    <location>
        <begin position="3019"/>
        <end position="3060"/>
    </location>
</feature>
<gene>
    <name evidence="7" type="ORF">M0R45_027249</name>
</gene>
<dbReference type="Gene3D" id="2.130.10.10">
    <property type="entry name" value="YVTN repeat-like/Quinoprotein amine dehydrogenase"/>
    <property type="match status" value="1"/>
</dbReference>
<feature type="compositionally biased region" description="Basic and acidic residues" evidence="4">
    <location>
        <begin position="2385"/>
        <end position="2407"/>
    </location>
</feature>
<evidence type="ECO:0000256" key="4">
    <source>
        <dbReference type="SAM" id="MobiDB-lite"/>
    </source>
</evidence>
<dbReference type="InterPro" id="IPR046851">
    <property type="entry name" value="NBCH_WD40"/>
</dbReference>
<dbReference type="PROSITE" id="PS00678">
    <property type="entry name" value="WD_REPEATS_1"/>
    <property type="match status" value="1"/>
</dbReference>
<feature type="domain" description="BEACH" evidence="5">
    <location>
        <begin position="2589"/>
        <end position="2879"/>
    </location>
</feature>
<evidence type="ECO:0000259" key="6">
    <source>
        <dbReference type="PROSITE" id="PS51783"/>
    </source>
</evidence>
<dbReference type="InterPro" id="IPR036372">
    <property type="entry name" value="BEACH_dom_sf"/>
</dbReference>
<dbReference type="Pfam" id="PF02138">
    <property type="entry name" value="Beach"/>
    <property type="match status" value="1"/>
</dbReference>
<dbReference type="Gene3D" id="2.60.120.200">
    <property type="match status" value="1"/>
</dbReference>
<evidence type="ECO:0000256" key="3">
    <source>
        <dbReference type="PROSITE-ProRule" id="PRU00221"/>
    </source>
</evidence>
<name>A0AAW1WZU6_RUBAR</name>
<feature type="compositionally biased region" description="Low complexity" evidence="4">
    <location>
        <begin position="2312"/>
        <end position="2330"/>
    </location>
</feature>
<dbReference type="SMART" id="SM01026">
    <property type="entry name" value="Beach"/>
    <property type="match status" value="1"/>
</dbReference>
<dbReference type="PROSITE" id="PS50294">
    <property type="entry name" value="WD_REPEATS_REGION"/>
    <property type="match status" value="1"/>
</dbReference>
<dbReference type="Gene3D" id="2.30.29.30">
    <property type="entry name" value="Pleckstrin-homology domain (PH domain)/Phosphotyrosine-binding domain (PTB)"/>
    <property type="match status" value="1"/>
</dbReference>
<feature type="region of interest" description="Disordered" evidence="4">
    <location>
        <begin position="2354"/>
        <end position="2408"/>
    </location>
</feature>
<keyword evidence="8" id="KW-1185">Reference proteome</keyword>
<dbReference type="EMBL" id="JBEDUW010000005">
    <property type="protein sequence ID" value="KAK9930202.1"/>
    <property type="molecule type" value="Genomic_DNA"/>
</dbReference>
<accession>A0AAW1WZU6</accession>
<dbReference type="InterPro" id="IPR046852">
    <property type="entry name" value="Neurobeachin_a-sol"/>
</dbReference>
<dbReference type="SUPFAM" id="SSF81837">
    <property type="entry name" value="BEACH domain"/>
    <property type="match status" value="1"/>
</dbReference>
<dbReference type="SUPFAM" id="SSF49899">
    <property type="entry name" value="Concanavalin A-like lectins/glucanases"/>
    <property type="match status" value="1"/>
</dbReference>
<dbReference type="Pfam" id="PF14844">
    <property type="entry name" value="PH_BEACH"/>
    <property type="match status" value="1"/>
</dbReference>
<proteinExistence type="predicted"/>
<dbReference type="Pfam" id="PF16057">
    <property type="entry name" value="DUF4800"/>
    <property type="match status" value="1"/>
</dbReference>
<dbReference type="SUPFAM" id="SSF50729">
    <property type="entry name" value="PH domain-like"/>
    <property type="match status" value="1"/>
</dbReference>
<keyword evidence="2" id="KW-0677">Repeat</keyword>
<dbReference type="FunFam" id="1.10.1540.10:FF:000001">
    <property type="entry name" value="neurobeachin isoform X1"/>
    <property type="match status" value="1"/>
</dbReference>
<reference evidence="7 8" key="1">
    <citation type="journal article" date="2023" name="G3 (Bethesda)">
        <title>A chromosome-length genome assembly and annotation of blackberry (Rubus argutus, cv. 'Hillquist').</title>
        <authorList>
            <person name="Bruna T."/>
            <person name="Aryal R."/>
            <person name="Dudchenko O."/>
            <person name="Sargent D.J."/>
            <person name="Mead D."/>
            <person name="Buti M."/>
            <person name="Cavallini A."/>
            <person name="Hytonen T."/>
            <person name="Andres J."/>
            <person name="Pham M."/>
            <person name="Weisz D."/>
            <person name="Mascagni F."/>
            <person name="Usai G."/>
            <person name="Natali L."/>
            <person name="Bassil N."/>
            <person name="Fernandez G.E."/>
            <person name="Lomsadze A."/>
            <person name="Armour M."/>
            <person name="Olukolu B."/>
            <person name="Poorten T."/>
            <person name="Britton C."/>
            <person name="Davik J."/>
            <person name="Ashrafi H."/>
            <person name="Aiden E.L."/>
            <person name="Borodovsky M."/>
            <person name="Worthington M."/>
        </authorList>
    </citation>
    <scope>NUCLEOTIDE SEQUENCE [LARGE SCALE GENOMIC DNA]</scope>
    <source>
        <strain evidence="7">PI 553951</strain>
    </source>
</reference>
<dbReference type="InterPro" id="IPR023362">
    <property type="entry name" value="PH-BEACH_dom"/>
</dbReference>
<dbReference type="SUPFAM" id="SSF48371">
    <property type="entry name" value="ARM repeat"/>
    <property type="match status" value="1"/>
</dbReference>
<evidence type="ECO:0000256" key="1">
    <source>
        <dbReference type="ARBA" id="ARBA00022574"/>
    </source>
</evidence>
<dbReference type="SUPFAM" id="SSF50978">
    <property type="entry name" value="WD40 repeat-like"/>
    <property type="match status" value="1"/>
</dbReference>
<dbReference type="InterPro" id="IPR013320">
    <property type="entry name" value="ConA-like_dom_sf"/>
</dbReference>
<feature type="region of interest" description="Disordered" evidence="4">
    <location>
        <begin position="2312"/>
        <end position="2332"/>
    </location>
</feature>